<dbReference type="SUPFAM" id="SSF143456">
    <property type="entry name" value="VC0467-like"/>
    <property type="match status" value="1"/>
</dbReference>
<evidence type="ECO:0000313" key="1">
    <source>
        <dbReference type="EMBL" id="SVB47881.1"/>
    </source>
</evidence>
<name>A0A382ED09_9ZZZZ</name>
<reference evidence="1" key="1">
    <citation type="submission" date="2018-05" db="EMBL/GenBank/DDBJ databases">
        <authorList>
            <person name="Lanie J.A."/>
            <person name="Ng W.-L."/>
            <person name="Kazmierczak K.M."/>
            <person name="Andrzejewski T.M."/>
            <person name="Davidsen T.M."/>
            <person name="Wayne K.J."/>
            <person name="Tettelin H."/>
            <person name="Glass J.I."/>
            <person name="Rusch D."/>
            <person name="Podicherti R."/>
            <person name="Tsui H.-C.T."/>
            <person name="Winkler M.E."/>
        </authorList>
    </citation>
    <scope>NUCLEOTIDE SEQUENCE</scope>
</reference>
<dbReference type="InterPro" id="IPR003774">
    <property type="entry name" value="AlgH-like"/>
</dbReference>
<dbReference type="PANTHER" id="PTHR30327:SF1">
    <property type="entry name" value="UPF0301 PROTEIN YQGE"/>
    <property type="match status" value="1"/>
</dbReference>
<dbReference type="GO" id="GO:0005829">
    <property type="term" value="C:cytosol"/>
    <property type="evidence" value="ECO:0007669"/>
    <property type="project" value="TreeGrafter"/>
</dbReference>
<dbReference type="Gene3D" id="3.40.1740.10">
    <property type="entry name" value="VC0467-like"/>
    <property type="match status" value="1"/>
</dbReference>
<dbReference type="PANTHER" id="PTHR30327">
    <property type="entry name" value="UNCHARACTERIZED PROTEIN YQGE"/>
    <property type="match status" value="1"/>
</dbReference>
<dbReference type="HAMAP" id="MF_00758">
    <property type="entry name" value="UPF0301"/>
    <property type="match status" value="1"/>
</dbReference>
<gene>
    <name evidence="1" type="ORF">METZ01_LOCUS200735</name>
</gene>
<dbReference type="EMBL" id="UINC01043610">
    <property type="protein sequence ID" value="SVB47881.1"/>
    <property type="molecule type" value="Genomic_DNA"/>
</dbReference>
<proteinExistence type="inferred from homology"/>
<sequence>MEFPEDFKNKQYGKGSLLIANPVLPDPNFSRTVILLCNHDEQGSFGLVINRSAQLKAPDLFSSIDILKSYNEKIYIGGPVSQAMVFYLYRSTKGIDGLDEVCSGVYFGSSLETLESLYLDIANPNENIRFYLGYSGWSSSQLDGEMEQNSWLIQSADERFIFLESEDLIWPQAVNSLGEKYQYLTKAPVNPQWN</sequence>
<protein>
    <submittedName>
        <fullName evidence="1">Uncharacterized protein</fullName>
    </submittedName>
</protein>
<accession>A0A382ED09</accession>
<organism evidence="1">
    <name type="scientific">marine metagenome</name>
    <dbReference type="NCBI Taxonomy" id="408172"/>
    <lineage>
        <taxon>unclassified sequences</taxon>
        <taxon>metagenomes</taxon>
        <taxon>ecological metagenomes</taxon>
    </lineage>
</organism>
<dbReference type="AlphaFoldDB" id="A0A382ED09"/>
<dbReference type="Pfam" id="PF02622">
    <property type="entry name" value="DUF179"/>
    <property type="match status" value="1"/>
</dbReference>